<evidence type="ECO:0000256" key="10">
    <source>
        <dbReference type="ARBA" id="ARBA00023027"/>
    </source>
</evidence>
<feature type="domain" description="YjeF C-terminal" evidence="20">
    <location>
        <begin position="240"/>
        <end position="510"/>
    </location>
</feature>
<feature type="binding site" evidence="18">
    <location>
        <position position="168"/>
    </location>
    <ligand>
        <name>(6S)-NADPHX</name>
        <dbReference type="ChEBI" id="CHEBI:64076"/>
    </ligand>
</feature>
<dbReference type="RefSeq" id="WP_344937134.1">
    <property type="nucleotide sequence ID" value="NZ_BAABDM010000005.1"/>
</dbReference>
<keyword evidence="12 17" id="KW-0456">Lyase</keyword>
<evidence type="ECO:0000256" key="5">
    <source>
        <dbReference type="ARBA" id="ARBA00022723"/>
    </source>
</evidence>
<dbReference type="InterPro" id="IPR017953">
    <property type="entry name" value="Carbohydrate_kinase_pred_CS"/>
</dbReference>
<dbReference type="HAMAP" id="MF_01966">
    <property type="entry name" value="NADHX_epimerase"/>
    <property type="match status" value="1"/>
</dbReference>
<feature type="binding site" evidence="17">
    <location>
        <begin position="423"/>
        <end position="427"/>
    </location>
    <ligand>
        <name>AMP</name>
        <dbReference type="ChEBI" id="CHEBI:456215"/>
    </ligand>
</feature>
<feature type="domain" description="YjeF N-terminal" evidence="21">
    <location>
        <begin position="24"/>
        <end position="225"/>
    </location>
</feature>
<dbReference type="EC" id="4.2.1.136" evidence="19"/>
<evidence type="ECO:0000313" key="23">
    <source>
        <dbReference type="Proteomes" id="UP001500392"/>
    </source>
</evidence>
<dbReference type="InterPro" id="IPR000631">
    <property type="entry name" value="CARKD"/>
</dbReference>
<feature type="binding site" evidence="17">
    <location>
        <position position="275"/>
    </location>
    <ligand>
        <name>(6S)-NADPHX</name>
        <dbReference type="ChEBI" id="CHEBI:64076"/>
    </ligand>
</feature>
<comment type="cofactor">
    <cofactor evidence="18 19">
        <name>K(+)</name>
        <dbReference type="ChEBI" id="CHEBI:29103"/>
    </cofactor>
    <text evidence="18 19">Binds 1 potassium ion per subunit.</text>
</comment>
<dbReference type="PROSITE" id="PS51383">
    <property type="entry name" value="YJEF_C_3"/>
    <property type="match status" value="1"/>
</dbReference>
<feature type="binding site" evidence="17">
    <location>
        <position position="452"/>
    </location>
    <ligand>
        <name>(6S)-NADPHX</name>
        <dbReference type="ChEBI" id="CHEBI:64076"/>
    </ligand>
</feature>
<dbReference type="SUPFAM" id="SSF53613">
    <property type="entry name" value="Ribokinase-like"/>
    <property type="match status" value="1"/>
</dbReference>
<dbReference type="NCBIfam" id="TIGR00197">
    <property type="entry name" value="yjeF_nterm"/>
    <property type="match status" value="1"/>
</dbReference>
<sequence length="514" mass="52246">MSLPPPSLSTAIAVDQVLYTAAQVRELDRLAIASGIAGFELMRRAGQTAFDCVQQRWPDHSPLEVFCGGGNNGGDGYVVAALAAEAGLPVRVWALASPELLSGDAALAAQWARGAGVAILPWQGERPEPGSVVVDAMLGIGLQGEVREHYAAAILAVNSSAVPVLAIDIPSGLCSDSGRILGITIKADETLSFIGLKRGLFTLDALECVGVLHFASLAIPRAIYGQLAEEQLGGAVGHLSVGAMLAAWGARPRNAHKGVAGHVLVVGGDYGMAGAALLAASAAARSGAGLVSCATRPEHVAALLAARPELMAHGVNTAQDLQSLLIRATVVVIGPGLGQQAWGREMLAAALAANKPMLFDADALNIIASEPQLLLSHRGPRILTPHPGEAARLMACSTAALQADRFAAATVMADRFTASVLLKGSGTVIAADSSLYLCSGGNPGMASGGMGDVLSGVIGAFVAQGLSPERAVCLGACVHAEAADIAARAGERGMLASDVIEQLRSVINGYAALS</sequence>
<dbReference type="PIRSF" id="PIRSF017184">
    <property type="entry name" value="Nnr"/>
    <property type="match status" value="1"/>
</dbReference>
<evidence type="ECO:0000256" key="12">
    <source>
        <dbReference type="ARBA" id="ARBA00023239"/>
    </source>
</evidence>
<comment type="function">
    <text evidence="17">Catalyzes the dehydration of the S-form of NAD(P)HX at the expense of ADP, which is converted to AMP. Together with NAD(P)HX epimerase, which catalyzes the epimerization of the S- and R-forms, the enzyme allows the repair of both epimers of NAD(P)HX, a damaged form of NAD(P)H that is a result of enzymatic or heat-dependent hydration.</text>
</comment>
<dbReference type="PROSITE" id="PS01050">
    <property type="entry name" value="YJEF_C_2"/>
    <property type="match status" value="1"/>
</dbReference>
<evidence type="ECO:0000256" key="1">
    <source>
        <dbReference type="ARBA" id="ARBA00000013"/>
    </source>
</evidence>
<evidence type="ECO:0000256" key="11">
    <source>
        <dbReference type="ARBA" id="ARBA00023235"/>
    </source>
</evidence>
<evidence type="ECO:0000256" key="4">
    <source>
        <dbReference type="ARBA" id="ARBA00009524"/>
    </source>
</evidence>
<comment type="caution">
    <text evidence="22">The sequence shown here is derived from an EMBL/GenBank/DDBJ whole genome shotgun (WGS) entry which is preliminary data.</text>
</comment>
<gene>
    <name evidence="18" type="primary">nnrE</name>
    <name evidence="17" type="synonym">nnrD</name>
    <name evidence="22" type="ORF">GCM10022414_28110</name>
</gene>
<keyword evidence="9 18" id="KW-0630">Potassium</keyword>
<feature type="binding site" evidence="17">
    <location>
        <position position="451"/>
    </location>
    <ligand>
        <name>AMP</name>
        <dbReference type="ChEBI" id="CHEBI:456215"/>
    </ligand>
</feature>
<evidence type="ECO:0000256" key="6">
    <source>
        <dbReference type="ARBA" id="ARBA00022741"/>
    </source>
</evidence>
<evidence type="ECO:0000256" key="8">
    <source>
        <dbReference type="ARBA" id="ARBA00022857"/>
    </source>
</evidence>
<feature type="binding site" evidence="18">
    <location>
        <position position="72"/>
    </location>
    <ligand>
        <name>K(+)</name>
        <dbReference type="ChEBI" id="CHEBI:29103"/>
    </ligand>
</feature>
<reference evidence="23" key="1">
    <citation type="journal article" date="2019" name="Int. J. Syst. Evol. Microbiol.">
        <title>The Global Catalogue of Microorganisms (GCM) 10K type strain sequencing project: providing services to taxonomists for standard genome sequencing and annotation.</title>
        <authorList>
            <consortium name="The Broad Institute Genomics Platform"/>
            <consortium name="The Broad Institute Genome Sequencing Center for Infectious Disease"/>
            <person name="Wu L."/>
            <person name="Ma J."/>
        </authorList>
    </citation>
    <scope>NUCLEOTIDE SEQUENCE [LARGE SCALE GENOMIC DNA]</scope>
    <source>
        <strain evidence="23">JCM 17304</strain>
    </source>
</reference>
<dbReference type="Proteomes" id="UP001500392">
    <property type="component" value="Unassembled WGS sequence"/>
</dbReference>
<keyword evidence="10 17" id="KW-0520">NAD</keyword>
<dbReference type="EMBL" id="BAABDM010000005">
    <property type="protein sequence ID" value="GAA4100935.1"/>
    <property type="molecule type" value="Genomic_DNA"/>
</dbReference>
<evidence type="ECO:0000313" key="22">
    <source>
        <dbReference type="EMBL" id="GAA4100935.1"/>
    </source>
</evidence>
<evidence type="ECO:0000256" key="3">
    <source>
        <dbReference type="ARBA" id="ARBA00006001"/>
    </source>
</evidence>
<dbReference type="PANTHER" id="PTHR12592">
    <property type="entry name" value="ATP-DEPENDENT (S)-NAD(P)H-HYDRATE DEHYDRATASE FAMILY MEMBER"/>
    <property type="match status" value="1"/>
</dbReference>
<comment type="function">
    <text evidence="18">Catalyzes the epimerization of the S- and R-forms of NAD(P)HX, a damaged form of NAD(P)H that is a result of enzymatic or heat-dependent hydration. This is a prerequisite for the S-specific NAD(P)H-hydrate dehydratase to allow the repair of both epimers of NAD(P)HX.</text>
</comment>
<dbReference type="HAMAP" id="MF_01965">
    <property type="entry name" value="NADHX_dehydratase"/>
    <property type="match status" value="1"/>
</dbReference>
<evidence type="ECO:0000256" key="7">
    <source>
        <dbReference type="ARBA" id="ARBA00022840"/>
    </source>
</evidence>
<feature type="binding site" evidence="18">
    <location>
        <begin position="139"/>
        <end position="145"/>
    </location>
    <ligand>
        <name>(6S)-NADPHX</name>
        <dbReference type="ChEBI" id="CHEBI:64076"/>
    </ligand>
</feature>
<keyword evidence="7 17" id="KW-0067">ATP-binding</keyword>
<comment type="similarity">
    <text evidence="4 19">In the C-terminal section; belongs to the NnrD/CARKD family.</text>
</comment>
<name>A0ABP7WZW2_9GAMM</name>
<dbReference type="InterPro" id="IPR030677">
    <property type="entry name" value="Nnr"/>
</dbReference>
<feature type="binding site" evidence="18">
    <location>
        <position position="171"/>
    </location>
    <ligand>
        <name>K(+)</name>
        <dbReference type="ChEBI" id="CHEBI:29103"/>
    </ligand>
</feature>
<accession>A0ABP7WZW2</accession>
<protein>
    <recommendedName>
        <fullName evidence="19">Bifunctional NAD(P)H-hydrate repair enzyme</fullName>
    </recommendedName>
    <alternativeName>
        <fullName evidence="19">Nicotinamide nucleotide repair protein</fullName>
    </alternativeName>
    <domain>
        <recommendedName>
            <fullName evidence="19">ADP-dependent (S)-NAD(P)H-hydrate dehydratase</fullName>
            <ecNumber evidence="19">4.2.1.136</ecNumber>
        </recommendedName>
        <alternativeName>
            <fullName evidence="19">ADP-dependent NAD(P)HX dehydratase</fullName>
        </alternativeName>
    </domain>
    <domain>
        <recommendedName>
            <fullName evidence="19">NAD(P)H-hydrate epimerase</fullName>
            <ecNumber evidence="19">5.1.99.6</ecNumber>
        </recommendedName>
    </domain>
</protein>
<keyword evidence="8 17" id="KW-0521">NADP</keyword>
<comment type="catalytic activity">
    <reaction evidence="1 18 19">
        <text>(6R)-NADHX = (6S)-NADHX</text>
        <dbReference type="Rhea" id="RHEA:32215"/>
        <dbReference type="ChEBI" id="CHEBI:64074"/>
        <dbReference type="ChEBI" id="CHEBI:64075"/>
        <dbReference type="EC" id="5.1.99.6"/>
    </reaction>
</comment>
<comment type="similarity">
    <text evidence="3 19">In the N-terminal section; belongs to the NnrE/AIBP family.</text>
</comment>
<evidence type="ECO:0000256" key="15">
    <source>
        <dbReference type="ARBA" id="ARBA00048238"/>
    </source>
</evidence>
<dbReference type="InterPro" id="IPR029056">
    <property type="entry name" value="Ribokinase-like"/>
</dbReference>
<evidence type="ECO:0000256" key="9">
    <source>
        <dbReference type="ARBA" id="ARBA00022958"/>
    </source>
</evidence>
<comment type="similarity">
    <text evidence="17">Belongs to the NnrD/CARKD family.</text>
</comment>
<evidence type="ECO:0000259" key="20">
    <source>
        <dbReference type="PROSITE" id="PS51383"/>
    </source>
</evidence>
<evidence type="ECO:0000256" key="19">
    <source>
        <dbReference type="PIRNR" id="PIRNR017184"/>
    </source>
</evidence>
<dbReference type="InterPro" id="IPR004443">
    <property type="entry name" value="YjeF_N_dom"/>
</dbReference>
<dbReference type="CDD" id="cd01171">
    <property type="entry name" value="YXKO-related"/>
    <property type="match status" value="1"/>
</dbReference>
<dbReference type="Pfam" id="PF01256">
    <property type="entry name" value="Carb_kinase"/>
    <property type="match status" value="1"/>
</dbReference>
<comment type="function">
    <text evidence="14 19">Bifunctional enzyme that catalyzes the epimerization of the S- and R-forms of NAD(P)HX and the dehydration of the S-form of NAD(P)HX at the expense of ADP, which is converted to AMP. This allows the repair of both epimers of NAD(P)HX, a damaged form of NAD(P)H that is a result of enzymatic or heat-dependent hydration.</text>
</comment>
<evidence type="ECO:0000256" key="18">
    <source>
        <dbReference type="HAMAP-Rule" id="MF_01966"/>
    </source>
</evidence>
<dbReference type="SUPFAM" id="SSF64153">
    <property type="entry name" value="YjeF N-terminal domain-like"/>
    <property type="match status" value="1"/>
</dbReference>
<dbReference type="Gene3D" id="3.40.50.10260">
    <property type="entry name" value="YjeF N-terminal domain"/>
    <property type="match status" value="1"/>
</dbReference>
<evidence type="ECO:0000256" key="13">
    <source>
        <dbReference type="ARBA" id="ARBA00023268"/>
    </source>
</evidence>
<keyword evidence="23" id="KW-1185">Reference proteome</keyword>
<dbReference type="EC" id="5.1.99.6" evidence="19"/>
<comment type="subunit">
    <text evidence="17">Homotetramer.</text>
</comment>
<evidence type="ECO:0000259" key="21">
    <source>
        <dbReference type="PROSITE" id="PS51385"/>
    </source>
</evidence>
<dbReference type="NCBIfam" id="TIGR00196">
    <property type="entry name" value="yjeF_cterm"/>
    <property type="match status" value="1"/>
</dbReference>
<keyword evidence="5 18" id="KW-0479">Metal-binding</keyword>
<comment type="catalytic activity">
    <reaction evidence="2 18 19">
        <text>(6R)-NADPHX = (6S)-NADPHX</text>
        <dbReference type="Rhea" id="RHEA:32227"/>
        <dbReference type="ChEBI" id="CHEBI:64076"/>
        <dbReference type="ChEBI" id="CHEBI:64077"/>
        <dbReference type="EC" id="5.1.99.6"/>
    </reaction>
</comment>
<dbReference type="InterPro" id="IPR036652">
    <property type="entry name" value="YjeF_N_dom_sf"/>
</dbReference>
<keyword evidence="6 17" id="KW-0547">Nucleotide-binding</keyword>
<evidence type="ECO:0000256" key="17">
    <source>
        <dbReference type="HAMAP-Rule" id="MF_01965"/>
    </source>
</evidence>
<evidence type="ECO:0000256" key="2">
    <source>
        <dbReference type="ARBA" id="ARBA00000909"/>
    </source>
</evidence>
<feature type="binding site" evidence="18">
    <location>
        <position position="150"/>
    </location>
    <ligand>
        <name>(6S)-NADPHX</name>
        <dbReference type="ChEBI" id="CHEBI:64076"/>
    </ligand>
</feature>
<proteinExistence type="inferred from homology"/>
<feature type="binding site" evidence="18">
    <location>
        <begin position="71"/>
        <end position="75"/>
    </location>
    <ligand>
        <name>(6S)-NADPHX</name>
        <dbReference type="ChEBI" id="CHEBI:64076"/>
    </ligand>
</feature>
<dbReference type="Pfam" id="PF03853">
    <property type="entry name" value="YjeF_N"/>
    <property type="match status" value="1"/>
</dbReference>
<comment type="cofactor">
    <cofactor evidence="17">
        <name>Mg(2+)</name>
        <dbReference type="ChEBI" id="CHEBI:18420"/>
    </cofactor>
</comment>
<evidence type="ECO:0000256" key="16">
    <source>
        <dbReference type="ARBA" id="ARBA00049209"/>
    </source>
</evidence>
<organism evidence="22 23">
    <name type="scientific">Zhongshania borealis</name>
    <dbReference type="NCBI Taxonomy" id="889488"/>
    <lineage>
        <taxon>Bacteria</taxon>
        <taxon>Pseudomonadati</taxon>
        <taxon>Pseudomonadota</taxon>
        <taxon>Gammaproteobacteria</taxon>
        <taxon>Cellvibrionales</taxon>
        <taxon>Spongiibacteraceae</taxon>
        <taxon>Zhongshania</taxon>
    </lineage>
</organism>
<dbReference type="PROSITE" id="PS01049">
    <property type="entry name" value="YJEF_C_1"/>
    <property type="match status" value="1"/>
</dbReference>
<dbReference type="PANTHER" id="PTHR12592:SF0">
    <property type="entry name" value="ATP-DEPENDENT (S)-NAD(P)H-HYDRATE DEHYDRATASE"/>
    <property type="match status" value="1"/>
</dbReference>
<comment type="catalytic activity">
    <reaction evidence="16 17 19">
        <text>(6S)-NADPHX + ADP = AMP + phosphate + NADPH + H(+)</text>
        <dbReference type="Rhea" id="RHEA:32235"/>
        <dbReference type="ChEBI" id="CHEBI:15378"/>
        <dbReference type="ChEBI" id="CHEBI:43474"/>
        <dbReference type="ChEBI" id="CHEBI:57783"/>
        <dbReference type="ChEBI" id="CHEBI:64076"/>
        <dbReference type="ChEBI" id="CHEBI:456215"/>
        <dbReference type="ChEBI" id="CHEBI:456216"/>
        <dbReference type="EC" id="4.2.1.136"/>
    </reaction>
</comment>
<dbReference type="Gene3D" id="3.40.1190.20">
    <property type="match status" value="1"/>
</dbReference>
<evidence type="ECO:0000256" key="14">
    <source>
        <dbReference type="ARBA" id="ARBA00025153"/>
    </source>
</evidence>
<feature type="binding site" evidence="18">
    <location>
        <position position="135"/>
    </location>
    <ligand>
        <name>K(+)</name>
        <dbReference type="ChEBI" id="CHEBI:29103"/>
    </ligand>
</feature>
<comment type="similarity">
    <text evidence="18">Belongs to the NnrE/AIBP family.</text>
</comment>
<comment type="catalytic activity">
    <reaction evidence="15 17 19">
        <text>(6S)-NADHX + ADP = AMP + phosphate + NADH + H(+)</text>
        <dbReference type="Rhea" id="RHEA:32223"/>
        <dbReference type="ChEBI" id="CHEBI:15378"/>
        <dbReference type="ChEBI" id="CHEBI:43474"/>
        <dbReference type="ChEBI" id="CHEBI:57945"/>
        <dbReference type="ChEBI" id="CHEBI:64074"/>
        <dbReference type="ChEBI" id="CHEBI:456215"/>
        <dbReference type="ChEBI" id="CHEBI:456216"/>
        <dbReference type="EC" id="4.2.1.136"/>
    </reaction>
</comment>
<keyword evidence="11 18" id="KW-0413">Isomerase</keyword>
<dbReference type="PROSITE" id="PS51385">
    <property type="entry name" value="YJEF_N"/>
    <property type="match status" value="1"/>
</dbReference>
<keyword evidence="13" id="KW-0511">Multifunctional enzyme</keyword>
<feature type="binding site" evidence="17">
    <location>
        <position position="386"/>
    </location>
    <ligand>
        <name>(6S)-NADPHX</name>
        <dbReference type="ChEBI" id="CHEBI:64076"/>
    </ligand>
</feature>
<feature type="binding site" evidence="17">
    <location>
        <position position="336"/>
    </location>
    <ligand>
        <name>(6S)-NADPHX</name>
        <dbReference type="ChEBI" id="CHEBI:64076"/>
    </ligand>
</feature>